<dbReference type="AlphaFoldDB" id="A0A0F9VGZ5"/>
<dbReference type="InterPro" id="IPR029058">
    <property type="entry name" value="AB_hydrolase_fold"/>
</dbReference>
<reference evidence="2" key="1">
    <citation type="journal article" date="2015" name="Nature">
        <title>Complex archaea that bridge the gap between prokaryotes and eukaryotes.</title>
        <authorList>
            <person name="Spang A."/>
            <person name="Saw J.H."/>
            <person name="Jorgensen S.L."/>
            <person name="Zaremba-Niedzwiedzka K."/>
            <person name="Martijn J."/>
            <person name="Lind A.E."/>
            <person name="van Eijk R."/>
            <person name="Schleper C."/>
            <person name="Guy L."/>
            <person name="Ettema T.J."/>
        </authorList>
    </citation>
    <scope>NUCLEOTIDE SEQUENCE</scope>
</reference>
<dbReference type="Gene3D" id="3.40.50.1820">
    <property type="entry name" value="alpha/beta hydrolase"/>
    <property type="match status" value="1"/>
</dbReference>
<evidence type="ECO:0000256" key="1">
    <source>
        <dbReference type="SAM" id="MobiDB-lite"/>
    </source>
</evidence>
<evidence type="ECO:0000313" key="2">
    <source>
        <dbReference type="EMBL" id="KKN99122.1"/>
    </source>
</evidence>
<dbReference type="SUPFAM" id="SSF53474">
    <property type="entry name" value="alpha/beta-Hydrolases"/>
    <property type="match status" value="1"/>
</dbReference>
<feature type="region of interest" description="Disordered" evidence="1">
    <location>
        <begin position="210"/>
        <end position="230"/>
    </location>
</feature>
<accession>A0A0F9VGZ5</accession>
<name>A0A0F9VGZ5_9ZZZZ</name>
<proteinExistence type="predicted"/>
<gene>
    <name evidence="2" type="ORF">LCGC14_0139150</name>
</gene>
<protein>
    <submittedName>
        <fullName evidence="2">Uncharacterized protein</fullName>
    </submittedName>
</protein>
<dbReference type="EMBL" id="LAZR01000048">
    <property type="protein sequence ID" value="KKN99122.1"/>
    <property type="molecule type" value="Genomic_DNA"/>
</dbReference>
<comment type="caution">
    <text evidence="2">The sequence shown here is derived from an EMBL/GenBank/DDBJ whole genome shotgun (WGS) entry which is preliminary data.</text>
</comment>
<organism evidence="2">
    <name type="scientific">marine sediment metagenome</name>
    <dbReference type="NCBI Taxonomy" id="412755"/>
    <lineage>
        <taxon>unclassified sequences</taxon>
        <taxon>metagenomes</taxon>
        <taxon>ecological metagenomes</taxon>
    </lineage>
</organism>
<sequence>MRRITMKCRVGKTLLALFMLAAGQAALAADVLGVACETPPPMHCAEGDCAAKTAMPGNVTEPDSGRQYFLDYPCDLQPGEEIVFVLNIHGAGSIANWQRHYFPASDYKEEYRLVVATPSAAGSASMGSGSGVRVWTPQTDDAYLQAITEQVTETFGADNIKSFWLAGHSQGGMTSRRLVCSEFFADKVDGMLSLSGGRIGQAPFVANFGPPLADGSPPPSRPRSSAEETLPGCDFSHIFAIGEYEIESLPDSSPWAERYQCEARNHTQVVDTRPGWVYDTARAGYPVWGREPAPGTADVYEYPACSDNRVVADVVRLDKGHTEGLEPEITQRILELMVSAKGGKLQASAQ</sequence>